<dbReference type="InterPro" id="IPR009094">
    <property type="entry name" value="DiS-bond_isomerase_DsbC/G_N_sf"/>
</dbReference>
<evidence type="ECO:0000256" key="6">
    <source>
        <dbReference type="ARBA" id="ARBA00023284"/>
    </source>
</evidence>
<dbReference type="PANTHER" id="PTHR35272">
    <property type="entry name" value="THIOL:DISULFIDE INTERCHANGE PROTEIN DSBC-RELATED"/>
    <property type="match status" value="1"/>
</dbReference>
<evidence type="ECO:0000256" key="4">
    <source>
        <dbReference type="ARBA" id="ARBA00022764"/>
    </source>
</evidence>
<feature type="compositionally biased region" description="Low complexity" evidence="8">
    <location>
        <begin position="27"/>
        <end position="44"/>
    </location>
</feature>
<dbReference type="InterPro" id="IPR051470">
    <property type="entry name" value="Thiol:disulfide_interchange"/>
</dbReference>
<dbReference type="EMBL" id="PDDY01000002">
    <property type="protein sequence ID" value="PEH40568.1"/>
    <property type="molecule type" value="Genomic_DNA"/>
</dbReference>
<keyword evidence="5" id="KW-1015">Disulfide bond</keyword>
<keyword evidence="6 7" id="KW-0676">Redox-active center</keyword>
<dbReference type="SUPFAM" id="SSF54423">
    <property type="entry name" value="DsbC/DsbG N-terminal domain-like"/>
    <property type="match status" value="1"/>
</dbReference>
<feature type="region of interest" description="Disordered" evidence="8">
    <location>
        <begin position="25"/>
        <end position="55"/>
    </location>
</feature>
<accession>A0A2A7SAK3</accession>
<feature type="domain" description="Thioredoxin-like fold" evidence="10">
    <location>
        <begin position="149"/>
        <end position="294"/>
    </location>
</feature>
<protein>
    <recommendedName>
        <fullName evidence="7">Thiol:disulfide interchange protein</fullName>
    </recommendedName>
</protein>
<dbReference type="InterPro" id="IPR033954">
    <property type="entry name" value="DiS-bond_Isoase_DsbC/G"/>
</dbReference>
<dbReference type="InterPro" id="IPR018950">
    <property type="entry name" value="DiS-bond_isomerase_DsbC/G_N"/>
</dbReference>
<dbReference type="AlphaFoldDB" id="A0A2A7SAK3"/>
<dbReference type="InterPro" id="IPR036249">
    <property type="entry name" value="Thioredoxin-like_sf"/>
</dbReference>
<comment type="subcellular location">
    <subcellularLocation>
        <location evidence="1 7">Periplasm</location>
    </subcellularLocation>
</comment>
<evidence type="ECO:0000256" key="8">
    <source>
        <dbReference type="SAM" id="MobiDB-lite"/>
    </source>
</evidence>
<proteinExistence type="inferred from homology"/>
<dbReference type="PROSITE" id="PS51257">
    <property type="entry name" value="PROKAR_LIPOPROTEIN"/>
    <property type="match status" value="1"/>
</dbReference>
<keyword evidence="11" id="KW-0413">Isomerase</keyword>
<name>A0A2A7SAK3_BURGA</name>
<evidence type="ECO:0000256" key="3">
    <source>
        <dbReference type="ARBA" id="ARBA00022729"/>
    </source>
</evidence>
<dbReference type="Gene3D" id="3.10.450.70">
    <property type="entry name" value="Disulphide bond isomerase, DsbC/G, N-terminal"/>
    <property type="match status" value="1"/>
</dbReference>
<evidence type="ECO:0000259" key="9">
    <source>
        <dbReference type="Pfam" id="PF10411"/>
    </source>
</evidence>
<evidence type="ECO:0000259" key="10">
    <source>
        <dbReference type="Pfam" id="PF13098"/>
    </source>
</evidence>
<keyword evidence="4 7" id="KW-0574">Periplasm</keyword>
<evidence type="ECO:0000313" key="11">
    <source>
        <dbReference type="EMBL" id="PEH40568.1"/>
    </source>
</evidence>
<evidence type="ECO:0000256" key="7">
    <source>
        <dbReference type="RuleBase" id="RU364038"/>
    </source>
</evidence>
<comment type="caution">
    <text evidence="11">The sequence shown here is derived from an EMBL/GenBank/DDBJ whole genome shotgun (WGS) entry which is preliminary data.</text>
</comment>
<feature type="chain" id="PRO_5011824040" description="Thiol:disulfide interchange protein" evidence="7">
    <location>
        <begin position="20"/>
        <end position="297"/>
    </location>
</feature>
<dbReference type="InterPro" id="IPR012336">
    <property type="entry name" value="Thioredoxin-like_fold"/>
</dbReference>
<evidence type="ECO:0000313" key="12">
    <source>
        <dbReference type="Proteomes" id="UP000220629"/>
    </source>
</evidence>
<dbReference type="Pfam" id="PF10411">
    <property type="entry name" value="DsbC_N"/>
    <property type="match status" value="1"/>
</dbReference>
<evidence type="ECO:0000256" key="5">
    <source>
        <dbReference type="ARBA" id="ARBA00023157"/>
    </source>
</evidence>
<feature type="signal peptide" evidence="7">
    <location>
        <begin position="1"/>
        <end position="19"/>
    </location>
</feature>
<dbReference type="GO" id="GO:0016853">
    <property type="term" value="F:isomerase activity"/>
    <property type="evidence" value="ECO:0007669"/>
    <property type="project" value="UniProtKB-KW"/>
</dbReference>
<sequence>MIKVILSGLLVALLASACALPESQHGSSATAAPSSTPAACTVAPAPAPATPVDPADPNLDPGVAALKASLHARYPATQFREVAATPSTGIYEVVMGNKVAYTDVTGRYFLFGHLFDMVTQQDLTVPLEQALQKVRFPADRLQDAFVEVHGNGRRKLAIFDDPDCPYCLVLESDLAELKDVTIYRFMYPLESIHPRARAHAIAIWCAEDRLGAWRAWMPLALSRWMRDQGASPAAAGGTPAPSRTEPKLVSCANPIDANEALAASLGIAGTPALVSEDGRVMPGAASAEAIDQWLGAK</sequence>
<dbReference type="SUPFAM" id="SSF52833">
    <property type="entry name" value="Thioredoxin-like"/>
    <property type="match status" value="1"/>
</dbReference>
<keyword evidence="3 7" id="KW-0732">Signal</keyword>
<dbReference type="Pfam" id="PF13098">
    <property type="entry name" value="Thioredoxin_2"/>
    <property type="match status" value="1"/>
</dbReference>
<dbReference type="Gene3D" id="3.40.30.10">
    <property type="entry name" value="Glutaredoxin"/>
    <property type="match status" value="1"/>
</dbReference>
<comment type="function">
    <text evidence="7">Required for disulfide bond formation in some periplasmic proteins. Acts by transferring its disulfide bond to other proteins and is reduced in the process.</text>
</comment>
<dbReference type="RefSeq" id="WP_098153271.1">
    <property type="nucleotide sequence ID" value="NZ_PDDY01000002.1"/>
</dbReference>
<feature type="domain" description="Disulphide bond isomerase DsbC/G N-terminal" evidence="9">
    <location>
        <begin position="60"/>
        <end position="124"/>
    </location>
</feature>
<comment type="similarity">
    <text evidence="2 7">Belongs to the thioredoxin family. DsbC subfamily.</text>
</comment>
<gene>
    <name evidence="11" type="ORF">CRM94_16285</name>
</gene>
<reference evidence="12" key="1">
    <citation type="submission" date="2017-09" db="EMBL/GenBank/DDBJ databases">
        <title>FDA dAtabase for Regulatory Grade micrObial Sequences (FDA-ARGOS): Supporting development and validation of Infectious Disease Dx tests.</title>
        <authorList>
            <person name="Minogue T."/>
            <person name="Wolcott M."/>
            <person name="Wasieloski L."/>
            <person name="Aguilar W."/>
            <person name="Moore D."/>
            <person name="Tallon L."/>
            <person name="Sadzewicz L."/>
            <person name="Ott S."/>
            <person name="Zhao X."/>
            <person name="Nagaraj S."/>
            <person name="Vavikolanu K."/>
            <person name="Aluvathingal J."/>
            <person name="Nadendla S."/>
            <person name="Sichtig H."/>
        </authorList>
    </citation>
    <scope>NUCLEOTIDE SEQUENCE [LARGE SCALE GENOMIC DNA]</scope>
    <source>
        <strain evidence="12">FDAARGOS_390</strain>
    </source>
</reference>
<evidence type="ECO:0000256" key="1">
    <source>
        <dbReference type="ARBA" id="ARBA00004418"/>
    </source>
</evidence>
<evidence type="ECO:0000256" key="2">
    <source>
        <dbReference type="ARBA" id="ARBA00009813"/>
    </source>
</evidence>
<dbReference type="GO" id="GO:0042597">
    <property type="term" value="C:periplasmic space"/>
    <property type="evidence" value="ECO:0007669"/>
    <property type="project" value="UniProtKB-SubCell"/>
</dbReference>
<dbReference type="PANTHER" id="PTHR35272:SF3">
    <property type="entry name" value="THIOL:DISULFIDE INTERCHANGE PROTEIN DSBC"/>
    <property type="match status" value="1"/>
</dbReference>
<dbReference type="Proteomes" id="UP000220629">
    <property type="component" value="Unassembled WGS sequence"/>
</dbReference>
<organism evidence="11 12">
    <name type="scientific">Burkholderia gladioli</name>
    <name type="common">Pseudomonas marginata</name>
    <name type="synonym">Phytomonas marginata</name>
    <dbReference type="NCBI Taxonomy" id="28095"/>
    <lineage>
        <taxon>Bacteria</taxon>
        <taxon>Pseudomonadati</taxon>
        <taxon>Pseudomonadota</taxon>
        <taxon>Betaproteobacteria</taxon>
        <taxon>Burkholderiales</taxon>
        <taxon>Burkholderiaceae</taxon>
        <taxon>Burkholderia</taxon>
    </lineage>
</organism>
<dbReference type="CDD" id="cd03020">
    <property type="entry name" value="DsbA_DsbC_DsbG"/>
    <property type="match status" value="1"/>
</dbReference>